<sequence>MKAIVKIAILGCICTSALQAQQSGMPGTQAEFWNQQRKGANMFNAHPVTPTDFEAAAEYGIAFIRLSPSKYTNGRPKKEKGNFLLGPKENPVTVPVAADLKLLIAQLDAAEKAHEKVIVTLLSLPYSRWSQHNKGVEERAMWNDFKKQDSAIVFLQNLAFAIKDHPAVVGLNLRNEPSPERTGIQLKDWYTGDYAQWERQIRDTPQDLNQFYAKAVAAIRKVAPQLLLVLDSGFHAQPHAFKILKSIPNDPAILYSFHLYSPWPFPYSDAGKYRYPGLFETGEEKGAAAIYWDKNTVETFLKPVRDWQKQYGIPDNRILVGEFGVNRHGAGAEEYLQDLITVFNAYHWHWAFYSFREDEWDIMDYELGAGRTPASYWENQKSGKPQDYSKTVSNPLFDVIRADLKH</sequence>
<organism evidence="10 11">
    <name type="scientific">Flavobacterium kingsejongi</name>
    <dbReference type="NCBI Taxonomy" id="1678728"/>
    <lineage>
        <taxon>Bacteria</taxon>
        <taxon>Pseudomonadati</taxon>
        <taxon>Bacteroidota</taxon>
        <taxon>Flavobacteriia</taxon>
        <taxon>Flavobacteriales</taxon>
        <taxon>Flavobacteriaceae</taxon>
        <taxon>Flavobacterium</taxon>
    </lineage>
</organism>
<dbReference type="AlphaFoldDB" id="A0A2S1LLD0"/>
<evidence type="ECO:0000313" key="11">
    <source>
        <dbReference type="Proteomes" id="UP000244677"/>
    </source>
</evidence>
<dbReference type="Gene3D" id="3.20.20.80">
    <property type="entry name" value="Glycosidases"/>
    <property type="match status" value="1"/>
</dbReference>
<dbReference type="Proteomes" id="UP000244677">
    <property type="component" value="Chromosome"/>
</dbReference>
<dbReference type="GO" id="GO:0030245">
    <property type="term" value="P:cellulose catabolic process"/>
    <property type="evidence" value="ECO:0007669"/>
    <property type="project" value="UniProtKB-KW"/>
</dbReference>
<dbReference type="RefSeq" id="WP_108736164.1">
    <property type="nucleotide sequence ID" value="NZ_CP020919.1"/>
</dbReference>
<accession>A0A2S1LLD0</accession>
<feature type="domain" description="Glycoside hydrolase family 5" evidence="9">
    <location>
        <begin position="140"/>
        <end position="356"/>
    </location>
</feature>
<dbReference type="SUPFAM" id="SSF51445">
    <property type="entry name" value="(Trans)glycosidases"/>
    <property type="match status" value="1"/>
</dbReference>
<keyword evidence="6" id="KW-0624">Polysaccharide degradation</keyword>
<gene>
    <name evidence="10" type="ORF">FK004_04390</name>
</gene>
<evidence type="ECO:0000259" key="9">
    <source>
        <dbReference type="Pfam" id="PF00150"/>
    </source>
</evidence>
<dbReference type="GO" id="GO:0009986">
    <property type="term" value="C:cell surface"/>
    <property type="evidence" value="ECO:0007669"/>
    <property type="project" value="TreeGrafter"/>
</dbReference>
<protein>
    <recommendedName>
        <fullName evidence="9">Glycoside hydrolase family 5 domain-containing protein</fullName>
    </recommendedName>
</protein>
<keyword evidence="3" id="KW-0136">Cellulose degradation</keyword>
<name>A0A2S1LLD0_9FLAO</name>
<proteinExistence type="inferred from homology"/>
<keyword evidence="5 7" id="KW-0326">Glycosidase</keyword>
<dbReference type="InterPro" id="IPR017853">
    <property type="entry name" value="GH"/>
</dbReference>
<feature type="chain" id="PRO_5015751452" description="Glycoside hydrolase family 5 domain-containing protein" evidence="8">
    <location>
        <begin position="21"/>
        <end position="406"/>
    </location>
</feature>
<evidence type="ECO:0000256" key="2">
    <source>
        <dbReference type="ARBA" id="ARBA00022801"/>
    </source>
</evidence>
<dbReference type="OrthoDB" id="9800955at2"/>
<keyword evidence="11" id="KW-1185">Reference proteome</keyword>
<comment type="similarity">
    <text evidence="1 7">Belongs to the glycosyl hydrolase 5 (cellulase A) family.</text>
</comment>
<keyword evidence="2 7" id="KW-0378">Hydrolase</keyword>
<evidence type="ECO:0000256" key="5">
    <source>
        <dbReference type="ARBA" id="ARBA00023295"/>
    </source>
</evidence>
<evidence type="ECO:0000256" key="3">
    <source>
        <dbReference type="ARBA" id="ARBA00023001"/>
    </source>
</evidence>
<evidence type="ECO:0000256" key="8">
    <source>
        <dbReference type="SAM" id="SignalP"/>
    </source>
</evidence>
<dbReference type="GO" id="GO:0008422">
    <property type="term" value="F:beta-glucosidase activity"/>
    <property type="evidence" value="ECO:0007669"/>
    <property type="project" value="TreeGrafter"/>
</dbReference>
<dbReference type="EMBL" id="CP020919">
    <property type="protein sequence ID" value="AWG24528.1"/>
    <property type="molecule type" value="Genomic_DNA"/>
</dbReference>
<dbReference type="InterPro" id="IPR050386">
    <property type="entry name" value="Glycosyl_hydrolase_5"/>
</dbReference>
<dbReference type="Pfam" id="PF00150">
    <property type="entry name" value="Cellulase"/>
    <property type="match status" value="1"/>
</dbReference>
<keyword evidence="8" id="KW-0732">Signal</keyword>
<keyword evidence="4" id="KW-0119">Carbohydrate metabolism</keyword>
<feature type="signal peptide" evidence="8">
    <location>
        <begin position="1"/>
        <end position="20"/>
    </location>
</feature>
<reference evidence="10 11" key="1">
    <citation type="submission" date="2017-04" db="EMBL/GenBank/DDBJ databases">
        <title>Complete genome sequence of Flavobacterium kingsejong AJ004.</title>
        <authorList>
            <person name="Lee P.C."/>
        </authorList>
    </citation>
    <scope>NUCLEOTIDE SEQUENCE [LARGE SCALE GENOMIC DNA]</scope>
    <source>
        <strain evidence="10 11">AJ004</strain>
    </source>
</reference>
<evidence type="ECO:0000256" key="6">
    <source>
        <dbReference type="ARBA" id="ARBA00023326"/>
    </source>
</evidence>
<evidence type="ECO:0000256" key="1">
    <source>
        <dbReference type="ARBA" id="ARBA00005641"/>
    </source>
</evidence>
<dbReference type="InterPro" id="IPR001547">
    <property type="entry name" value="Glyco_hydro_5"/>
</dbReference>
<dbReference type="PANTHER" id="PTHR31297">
    <property type="entry name" value="GLUCAN ENDO-1,6-BETA-GLUCOSIDASE B"/>
    <property type="match status" value="1"/>
</dbReference>
<dbReference type="GO" id="GO:0005576">
    <property type="term" value="C:extracellular region"/>
    <property type="evidence" value="ECO:0007669"/>
    <property type="project" value="TreeGrafter"/>
</dbReference>
<dbReference type="PANTHER" id="PTHR31297:SF41">
    <property type="entry name" value="ENDOGLUCANASE, PUTATIVE (AFU_ORTHOLOGUE AFUA_5G01830)-RELATED"/>
    <property type="match status" value="1"/>
</dbReference>
<evidence type="ECO:0000313" key="10">
    <source>
        <dbReference type="EMBL" id="AWG24528.1"/>
    </source>
</evidence>
<evidence type="ECO:0000256" key="7">
    <source>
        <dbReference type="RuleBase" id="RU361153"/>
    </source>
</evidence>
<dbReference type="KEGG" id="fki:FK004_04390"/>
<evidence type="ECO:0000256" key="4">
    <source>
        <dbReference type="ARBA" id="ARBA00023277"/>
    </source>
</evidence>